<evidence type="ECO:0000256" key="1">
    <source>
        <dbReference type="SAM" id="Phobius"/>
    </source>
</evidence>
<keyword evidence="1" id="KW-0812">Transmembrane</keyword>
<protein>
    <submittedName>
        <fullName evidence="2">Uncharacterized protein</fullName>
    </submittedName>
</protein>
<gene>
    <name evidence="2" type="ORF">SAMN05216238_103142</name>
</gene>
<name>A0A1I1UC67_9BACI</name>
<reference evidence="3" key="1">
    <citation type="submission" date="2016-10" db="EMBL/GenBank/DDBJ databases">
        <authorList>
            <person name="Varghese N."/>
            <person name="Submissions S."/>
        </authorList>
    </citation>
    <scope>NUCLEOTIDE SEQUENCE [LARGE SCALE GENOMIC DNA]</scope>
    <source>
        <strain evidence="3">DSM 22530</strain>
    </source>
</reference>
<feature type="transmembrane region" description="Helical" evidence="1">
    <location>
        <begin position="54"/>
        <end position="74"/>
    </location>
</feature>
<dbReference type="STRING" id="640948.SAMN05216238_103142"/>
<evidence type="ECO:0000313" key="3">
    <source>
        <dbReference type="Proteomes" id="UP000199474"/>
    </source>
</evidence>
<dbReference type="EMBL" id="FOMR01000003">
    <property type="protein sequence ID" value="SFD68432.1"/>
    <property type="molecule type" value="Genomic_DNA"/>
</dbReference>
<dbReference type="RefSeq" id="WP_090082542.1">
    <property type="nucleotide sequence ID" value="NZ_FOMR01000003.1"/>
</dbReference>
<feature type="transmembrane region" description="Helical" evidence="1">
    <location>
        <begin position="94"/>
        <end position="116"/>
    </location>
</feature>
<proteinExistence type="predicted"/>
<dbReference type="AlphaFoldDB" id="A0A1I1UC67"/>
<keyword evidence="1" id="KW-0472">Membrane</keyword>
<dbReference type="InterPro" id="IPR046664">
    <property type="entry name" value="DUF6773"/>
</dbReference>
<feature type="transmembrane region" description="Helical" evidence="1">
    <location>
        <begin position="128"/>
        <end position="153"/>
    </location>
</feature>
<organism evidence="2 3">
    <name type="scientific">Lentibacillus persicus</name>
    <dbReference type="NCBI Taxonomy" id="640948"/>
    <lineage>
        <taxon>Bacteria</taxon>
        <taxon>Bacillati</taxon>
        <taxon>Bacillota</taxon>
        <taxon>Bacilli</taxon>
        <taxon>Bacillales</taxon>
        <taxon>Bacillaceae</taxon>
        <taxon>Lentibacillus</taxon>
    </lineage>
</organism>
<dbReference type="OrthoDB" id="2656129at2"/>
<dbReference type="Pfam" id="PF20563">
    <property type="entry name" value="DUF6773"/>
    <property type="match status" value="1"/>
</dbReference>
<dbReference type="Proteomes" id="UP000199474">
    <property type="component" value="Unassembled WGS sequence"/>
</dbReference>
<keyword evidence="3" id="KW-1185">Reference proteome</keyword>
<feature type="transmembrane region" description="Helical" evidence="1">
    <location>
        <begin position="20"/>
        <end position="42"/>
    </location>
</feature>
<evidence type="ECO:0000313" key="2">
    <source>
        <dbReference type="EMBL" id="SFD68432.1"/>
    </source>
</evidence>
<keyword evidence="1" id="KW-1133">Transmembrane helix</keyword>
<sequence length="178" mass="20330">MFYRKRNTKDERITIIENKIYREIYILVMAICLVSVGVKLYMHGVRLDNVLTEWIIIIAGGVYHSYRSATLGIFSDEVEMHDRTNSMSKEKKNLLIGMGIGVVLACYFGLRSAILYGNGGIDSVYTFLLVFFVSFLIYIPFFVLVSTISFTIMKRKSDKAVAKQLSEQEEAGDDDEKH</sequence>
<accession>A0A1I1UC67</accession>